<dbReference type="SUPFAM" id="SSF159894">
    <property type="entry name" value="YgaC/TfoX-N like"/>
    <property type="match status" value="1"/>
</dbReference>
<evidence type="ECO:0000313" key="2">
    <source>
        <dbReference type="EMBL" id="GAA2636098.1"/>
    </source>
</evidence>
<comment type="caution">
    <text evidence="2">The sequence shown here is derived from an EMBL/GenBank/DDBJ whole genome shotgun (WGS) entry which is preliminary data.</text>
</comment>
<gene>
    <name evidence="2" type="ORF">GCM10010307_32700</name>
</gene>
<accession>A0ABN3QV36</accession>
<evidence type="ECO:0000313" key="3">
    <source>
        <dbReference type="Proteomes" id="UP001500151"/>
    </source>
</evidence>
<feature type="domain" description="TfoX N-terminal" evidence="1">
    <location>
        <begin position="19"/>
        <end position="103"/>
    </location>
</feature>
<reference evidence="2 3" key="1">
    <citation type="journal article" date="2019" name="Int. J. Syst. Evol. Microbiol.">
        <title>The Global Catalogue of Microorganisms (GCM) 10K type strain sequencing project: providing services to taxonomists for standard genome sequencing and annotation.</title>
        <authorList>
            <consortium name="The Broad Institute Genomics Platform"/>
            <consortium name="The Broad Institute Genome Sequencing Center for Infectious Disease"/>
            <person name="Wu L."/>
            <person name="Ma J."/>
        </authorList>
    </citation>
    <scope>NUCLEOTIDE SEQUENCE [LARGE SCALE GENOMIC DNA]</scope>
    <source>
        <strain evidence="2 3">JCM 4524</strain>
    </source>
</reference>
<dbReference type="EMBL" id="BAAASJ010000032">
    <property type="protein sequence ID" value="GAA2636098.1"/>
    <property type="molecule type" value="Genomic_DNA"/>
</dbReference>
<proteinExistence type="predicted"/>
<dbReference type="InterPro" id="IPR007076">
    <property type="entry name" value="TfoX_N"/>
</dbReference>
<dbReference type="RefSeq" id="WP_344390781.1">
    <property type="nucleotide sequence ID" value="NZ_BAAASJ010000032.1"/>
</dbReference>
<dbReference type="Gene3D" id="3.30.1460.30">
    <property type="entry name" value="YgaC/TfoX-N like chaperone"/>
    <property type="match status" value="1"/>
</dbReference>
<evidence type="ECO:0000259" key="1">
    <source>
        <dbReference type="Pfam" id="PF04993"/>
    </source>
</evidence>
<name>A0ABN3QV36_9ACTN</name>
<keyword evidence="3" id="KW-1185">Reference proteome</keyword>
<organism evidence="2 3">
    <name type="scientific">Streptomyces vastus</name>
    <dbReference type="NCBI Taxonomy" id="285451"/>
    <lineage>
        <taxon>Bacteria</taxon>
        <taxon>Bacillati</taxon>
        <taxon>Actinomycetota</taxon>
        <taxon>Actinomycetes</taxon>
        <taxon>Kitasatosporales</taxon>
        <taxon>Streptomycetaceae</taxon>
        <taxon>Streptomyces</taxon>
    </lineage>
</organism>
<protein>
    <submittedName>
        <fullName evidence="2">TfoX/Sxy family protein</fullName>
    </submittedName>
</protein>
<dbReference type="Pfam" id="PF04993">
    <property type="entry name" value="TfoX_N"/>
    <property type="match status" value="1"/>
</dbReference>
<sequence length="109" mass="11660">MAYDEGLAERIREHLGADPGITEKRMFGGLAFMYRGNMAVGVSDDDLMVRVGPDATDAALARPGTRVFDMTGRPMRGWILVAASALAEDEALGAWIDEGYAFAAGLPPK</sequence>
<dbReference type="Proteomes" id="UP001500151">
    <property type="component" value="Unassembled WGS sequence"/>
</dbReference>